<proteinExistence type="predicted"/>
<keyword evidence="2" id="KW-0812">Transmembrane</keyword>
<keyword evidence="2" id="KW-1133">Transmembrane helix</keyword>
<dbReference type="Gene3D" id="3.20.20.140">
    <property type="entry name" value="Metal-dependent hydrolases"/>
    <property type="match status" value="1"/>
</dbReference>
<dbReference type="GO" id="GO:0016831">
    <property type="term" value="F:carboxy-lyase activity"/>
    <property type="evidence" value="ECO:0007669"/>
    <property type="project" value="InterPro"/>
</dbReference>
<keyword evidence="2" id="KW-0472">Membrane</keyword>
<name>A0A1M7PDT1_9ACTN</name>
<keyword evidence="1" id="KW-0456">Lyase</keyword>
<evidence type="ECO:0000259" key="3">
    <source>
        <dbReference type="Pfam" id="PF04909"/>
    </source>
</evidence>
<evidence type="ECO:0000313" key="5">
    <source>
        <dbReference type="Proteomes" id="UP000184440"/>
    </source>
</evidence>
<dbReference type="PANTHER" id="PTHR21240">
    <property type="entry name" value="2-AMINO-3-CARBOXYLMUCONATE-6-SEMIALDEHYDE DECARBOXYLASE"/>
    <property type="match status" value="1"/>
</dbReference>
<dbReference type="PANTHER" id="PTHR21240:SF28">
    <property type="entry name" value="ISO-OROTATE DECARBOXYLASE (EUROFUNG)"/>
    <property type="match status" value="1"/>
</dbReference>
<accession>A0A1M7PDT1</accession>
<dbReference type="STRING" id="134849.SAMN05443668_103251"/>
<dbReference type="SUPFAM" id="SSF51556">
    <property type="entry name" value="Metallo-dependent hydrolases"/>
    <property type="match status" value="1"/>
</dbReference>
<dbReference type="AlphaFoldDB" id="A0A1M7PDT1"/>
<dbReference type="InterPro" id="IPR032466">
    <property type="entry name" value="Metal_Hydrolase"/>
</dbReference>
<dbReference type="Pfam" id="PF04909">
    <property type="entry name" value="Amidohydro_2"/>
    <property type="match status" value="1"/>
</dbReference>
<organism evidence="4 5">
    <name type="scientific">Cryptosporangium aurantiacum</name>
    <dbReference type="NCBI Taxonomy" id="134849"/>
    <lineage>
        <taxon>Bacteria</taxon>
        <taxon>Bacillati</taxon>
        <taxon>Actinomycetota</taxon>
        <taxon>Actinomycetes</taxon>
        <taxon>Cryptosporangiales</taxon>
        <taxon>Cryptosporangiaceae</taxon>
        <taxon>Cryptosporangium</taxon>
    </lineage>
</organism>
<dbReference type="InterPro" id="IPR032465">
    <property type="entry name" value="ACMSD"/>
</dbReference>
<reference evidence="4 5" key="1">
    <citation type="submission" date="2016-11" db="EMBL/GenBank/DDBJ databases">
        <authorList>
            <person name="Jaros S."/>
            <person name="Januszkiewicz K."/>
            <person name="Wedrychowicz H."/>
        </authorList>
    </citation>
    <scope>NUCLEOTIDE SEQUENCE [LARGE SCALE GENOMIC DNA]</scope>
    <source>
        <strain evidence="4 5">DSM 46144</strain>
    </source>
</reference>
<dbReference type="EMBL" id="FRCS01000003">
    <property type="protein sequence ID" value="SHN15120.1"/>
    <property type="molecule type" value="Genomic_DNA"/>
</dbReference>
<dbReference type="RefSeq" id="WP_073255936.1">
    <property type="nucleotide sequence ID" value="NZ_FRCS01000003.1"/>
</dbReference>
<dbReference type="GO" id="GO:0005737">
    <property type="term" value="C:cytoplasm"/>
    <property type="evidence" value="ECO:0007669"/>
    <property type="project" value="TreeGrafter"/>
</dbReference>
<dbReference type="InterPro" id="IPR006680">
    <property type="entry name" value="Amidohydro-rel"/>
</dbReference>
<gene>
    <name evidence="4" type="ORF">SAMN05443668_103251</name>
</gene>
<dbReference type="GO" id="GO:0016787">
    <property type="term" value="F:hydrolase activity"/>
    <property type="evidence" value="ECO:0007669"/>
    <property type="project" value="InterPro"/>
</dbReference>
<keyword evidence="5" id="KW-1185">Reference proteome</keyword>
<protein>
    <submittedName>
        <fullName evidence="4">Aminocarboxymuconate-semialdehyde decarboxylase</fullName>
    </submittedName>
</protein>
<evidence type="ECO:0000256" key="1">
    <source>
        <dbReference type="ARBA" id="ARBA00023239"/>
    </source>
</evidence>
<evidence type="ECO:0000256" key="2">
    <source>
        <dbReference type="SAM" id="Phobius"/>
    </source>
</evidence>
<dbReference type="GO" id="GO:0019748">
    <property type="term" value="P:secondary metabolic process"/>
    <property type="evidence" value="ECO:0007669"/>
    <property type="project" value="TreeGrafter"/>
</dbReference>
<dbReference type="Proteomes" id="UP000184440">
    <property type="component" value="Unassembled WGS sequence"/>
</dbReference>
<feature type="domain" description="Amidohydrolase-related" evidence="3">
    <location>
        <begin position="3"/>
        <end position="326"/>
    </location>
</feature>
<sequence>MRIDVHAHYWAAPYIDLLVELGRNDLAFAGRQADDLDERVAEMDSVGVDVQILSAIGLNTEVPDPQGSRRAAAGINDIYADVVERYRGRFRAFGSVPLPFVDQAIAESDRALDELGFEGIALPCSVDGKPLDDPSFEPFWENLATKNAVVYLHPVGSNSACHPGLADWGLHTAYGSPVQLATAATRMVFSGLTFRYPTIKFVFAVCGGILPYLWPRLERNLRRGLERSAENAVGGNYFSWVQKLPLDPDDPMSAFKRFWYDSSTQETPITMQLVKETFGVDRLLLGSDAIFASLTEVVAYVENSPYLTAGEKTAVLDRNAQALLNLPALTGATGKD</sequence>
<evidence type="ECO:0000313" key="4">
    <source>
        <dbReference type="EMBL" id="SHN15120.1"/>
    </source>
</evidence>
<feature type="transmembrane region" description="Helical" evidence="2">
    <location>
        <begin position="194"/>
        <end position="214"/>
    </location>
</feature>